<evidence type="ECO:0000256" key="1">
    <source>
        <dbReference type="ARBA" id="ARBA00022490"/>
    </source>
</evidence>
<dbReference type="InterPro" id="IPR056792">
    <property type="entry name" value="PRC_RimM"/>
</dbReference>
<dbReference type="PANTHER" id="PTHR33692:SF1">
    <property type="entry name" value="RIBOSOME MATURATION FACTOR RIMM"/>
    <property type="match status" value="1"/>
</dbReference>
<keyword evidence="2 5" id="KW-0690">Ribosome biogenesis</keyword>
<dbReference type="AlphaFoldDB" id="A0A172TW62"/>
<evidence type="ECO:0000313" key="8">
    <source>
        <dbReference type="EMBL" id="ANE50987.1"/>
    </source>
</evidence>
<dbReference type="Pfam" id="PF01782">
    <property type="entry name" value="RimM"/>
    <property type="match status" value="1"/>
</dbReference>
<dbReference type="InterPro" id="IPR009000">
    <property type="entry name" value="Transl_B-barrel_sf"/>
</dbReference>
<comment type="domain">
    <text evidence="5">The PRC barrel domain binds ribosomal protein uS19.</text>
</comment>
<dbReference type="InterPro" id="IPR002676">
    <property type="entry name" value="RimM_N"/>
</dbReference>
<keyword evidence="9" id="KW-1185">Reference proteome</keyword>
<organism evidence="8 9">
    <name type="scientific">Flavisolibacter tropicus</name>
    <dbReference type="NCBI Taxonomy" id="1492898"/>
    <lineage>
        <taxon>Bacteria</taxon>
        <taxon>Pseudomonadati</taxon>
        <taxon>Bacteroidota</taxon>
        <taxon>Chitinophagia</taxon>
        <taxon>Chitinophagales</taxon>
        <taxon>Chitinophagaceae</taxon>
        <taxon>Flavisolibacter</taxon>
    </lineage>
</organism>
<evidence type="ECO:0000259" key="6">
    <source>
        <dbReference type="Pfam" id="PF01782"/>
    </source>
</evidence>
<dbReference type="Gene3D" id="2.40.30.60">
    <property type="entry name" value="RimM"/>
    <property type="match status" value="1"/>
</dbReference>
<keyword evidence="1 5" id="KW-0963">Cytoplasm</keyword>
<evidence type="ECO:0000259" key="7">
    <source>
        <dbReference type="Pfam" id="PF24986"/>
    </source>
</evidence>
<reference evidence="9" key="1">
    <citation type="submission" date="2015-01" db="EMBL/GenBank/DDBJ databases">
        <title>Flavisolibacter sp./LCS9/ whole genome sequencing.</title>
        <authorList>
            <person name="Kim M.K."/>
            <person name="Srinivasan S."/>
            <person name="Lee J.-J."/>
        </authorList>
    </citation>
    <scope>NUCLEOTIDE SEQUENCE [LARGE SCALE GENOMIC DNA]</scope>
    <source>
        <strain evidence="9">LCS9</strain>
    </source>
</reference>
<keyword evidence="3 5" id="KW-0698">rRNA processing</keyword>
<feature type="domain" description="RimM N-terminal" evidence="6">
    <location>
        <begin position="7"/>
        <end position="89"/>
    </location>
</feature>
<feature type="domain" description="Ribosome maturation factor RimM PRC barrel" evidence="7">
    <location>
        <begin position="102"/>
        <end position="166"/>
    </location>
</feature>
<dbReference type="SUPFAM" id="SSF50447">
    <property type="entry name" value="Translation proteins"/>
    <property type="match status" value="1"/>
</dbReference>
<dbReference type="InterPro" id="IPR036976">
    <property type="entry name" value="RimM_N_sf"/>
</dbReference>
<proteinExistence type="inferred from homology"/>
<dbReference type="GO" id="GO:0005840">
    <property type="term" value="C:ribosome"/>
    <property type="evidence" value="ECO:0007669"/>
    <property type="project" value="InterPro"/>
</dbReference>
<sequence length="172" mass="19730">MTEYFKIGKLVSVFGLKGELVLKHNLGKKTSLKGLQAFFIEERKSSFIPYFIEVARIKSEDELYIKLEGVNIREAAVKLTQKEVWLPEADFKKFSSKSSPINLLGYMIIEDDKELGKILEVIEQPHQLLCRIDINGKEALIPLHEDTILKIDKKKQQVIVELPEGLLDIYLS</sequence>
<evidence type="ECO:0000256" key="4">
    <source>
        <dbReference type="ARBA" id="ARBA00023186"/>
    </source>
</evidence>
<dbReference type="KEGG" id="fla:SY85_11210"/>
<dbReference type="Pfam" id="PF24986">
    <property type="entry name" value="PRC_RimM"/>
    <property type="match status" value="1"/>
</dbReference>
<keyword evidence="4 5" id="KW-0143">Chaperone</keyword>
<dbReference type="GO" id="GO:0042274">
    <property type="term" value="P:ribosomal small subunit biogenesis"/>
    <property type="evidence" value="ECO:0007669"/>
    <property type="project" value="UniProtKB-UniRule"/>
</dbReference>
<dbReference type="GO" id="GO:0006364">
    <property type="term" value="P:rRNA processing"/>
    <property type="evidence" value="ECO:0007669"/>
    <property type="project" value="UniProtKB-UniRule"/>
</dbReference>
<accession>A0A172TW62</accession>
<dbReference type="OrthoDB" id="9810331at2"/>
<evidence type="ECO:0000256" key="3">
    <source>
        <dbReference type="ARBA" id="ARBA00022552"/>
    </source>
</evidence>
<dbReference type="InterPro" id="IPR011033">
    <property type="entry name" value="PRC_barrel-like_sf"/>
</dbReference>
<dbReference type="STRING" id="1492898.SY85_11210"/>
<dbReference type="EMBL" id="CP011390">
    <property type="protein sequence ID" value="ANE50987.1"/>
    <property type="molecule type" value="Genomic_DNA"/>
</dbReference>
<gene>
    <name evidence="5" type="primary">rimM</name>
    <name evidence="8" type="ORF">SY85_11210</name>
</gene>
<comment type="similarity">
    <text evidence="5">Belongs to the RimM family.</text>
</comment>
<dbReference type="SUPFAM" id="SSF50346">
    <property type="entry name" value="PRC-barrel domain"/>
    <property type="match status" value="1"/>
</dbReference>
<dbReference type="Proteomes" id="UP000077177">
    <property type="component" value="Chromosome"/>
</dbReference>
<evidence type="ECO:0000256" key="5">
    <source>
        <dbReference type="HAMAP-Rule" id="MF_00014"/>
    </source>
</evidence>
<dbReference type="PANTHER" id="PTHR33692">
    <property type="entry name" value="RIBOSOME MATURATION FACTOR RIMM"/>
    <property type="match status" value="1"/>
</dbReference>
<dbReference type="RefSeq" id="WP_066404521.1">
    <property type="nucleotide sequence ID" value="NZ_CP011390.1"/>
</dbReference>
<dbReference type="GO" id="GO:0043022">
    <property type="term" value="F:ribosome binding"/>
    <property type="evidence" value="ECO:0007669"/>
    <property type="project" value="InterPro"/>
</dbReference>
<comment type="function">
    <text evidence="5">An accessory protein needed during the final step in the assembly of 30S ribosomal subunit, possibly for assembly of the head region. Essential for efficient processing of 16S rRNA. May be needed both before and after RbfA during the maturation of 16S rRNA. It has affinity for free ribosomal 30S subunits but not for 70S ribosomes.</text>
</comment>
<evidence type="ECO:0000256" key="2">
    <source>
        <dbReference type="ARBA" id="ARBA00022517"/>
    </source>
</evidence>
<dbReference type="HAMAP" id="MF_00014">
    <property type="entry name" value="Ribosome_mat_RimM"/>
    <property type="match status" value="1"/>
</dbReference>
<dbReference type="GO" id="GO:0005737">
    <property type="term" value="C:cytoplasm"/>
    <property type="evidence" value="ECO:0007669"/>
    <property type="project" value="UniProtKB-SubCell"/>
</dbReference>
<dbReference type="NCBIfam" id="TIGR02273">
    <property type="entry name" value="16S_RimM"/>
    <property type="match status" value="1"/>
</dbReference>
<evidence type="ECO:0000313" key="9">
    <source>
        <dbReference type="Proteomes" id="UP000077177"/>
    </source>
</evidence>
<dbReference type="InterPro" id="IPR011961">
    <property type="entry name" value="RimM"/>
</dbReference>
<comment type="subunit">
    <text evidence="5">Binds ribosomal protein uS19.</text>
</comment>
<reference evidence="8 9" key="2">
    <citation type="journal article" date="2016" name="Int. J. Syst. Evol. Microbiol.">
        <title>Flavisolibacter tropicus sp. nov., isolated from tropical soil.</title>
        <authorList>
            <person name="Lee J.J."/>
            <person name="Kang M.S."/>
            <person name="Kim G.S."/>
            <person name="Lee C.S."/>
            <person name="Lim S."/>
            <person name="Lee J."/>
            <person name="Roh S.H."/>
            <person name="Kang H."/>
            <person name="Ha J.M."/>
            <person name="Bae S."/>
            <person name="Jung H.Y."/>
            <person name="Kim M.K."/>
        </authorList>
    </citation>
    <scope>NUCLEOTIDE SEQUENCE [LARGE SCALE GENOMIC DNA]</scope>
    <source>
        <strain evidence="8 9">LCS9</strain>
    </source>
</reference>
<protein>
    <recommendedName>
        <fullName evidence="5">Ribosome maturation factor RimM</fullName>
    </recommendedName>
</protein>
<dbReference type="Gene3D" id="2.30.30.240">
    <property type="entry name" value="PRC-barrel domain"/>
    <property type="match status" value="1"/>
</dbReference>
<name>A0A172TW62_9BACT</name>
<comment type="subcellular location">
    <subcellularLocation>
        <location evidence="5">Cytoplasm</location>
    </subcellularLocation>
</comment>